<dbReference type="NCBIfam" id="TIGR00229">
    <property type="entry name" value="sensory_box"/>
    <property type="match status" value="2"/>
</dbReference>
<feature type="domain" description="PAC" evidence="2">
    <location>
        <begin position="89"/>
        <end position="146"/>
    </location>
</feature>
<proteinExistence type="predicted"/>
<evidence type="ECO:0000313" key="5">
    <source>
        <dbReference type="EMBL" id="WOO30859.1"/>
    </source>
</evidence>
<dbReference type="PROSITE" id="PS50113">
    <property type="entry name" value="PAC"/>
    <property type="match status" value="1"/>
</dbReference>
<dbReference type="InterPro" id="IPR035965">
    <property type="entry name" value="PAS-like_dom_sf"/>
</dbReference>
<dbReference type="InterPro" id="IPR000014">
    <property type="entry name" value="PAS"/>
</dbReference>
<dbReference type="Pfam" id="PF13426">
    <property type="entry name" value="PAS_9"/>
    <property type="match status" value="1"/>
</dbReference>
<dbReference type="SUPFAM" id="SSF55785">
    <property type="entry name" value="PYP-like sensor domain (PAS domain)"/>
    <property type="match status" value="2"/>
</dbReference>
<evidence type="ECO:0000259" key="4">
    <source>
        <dbReference type="PROSITE" id="PS50887"/>
    </source>
</evidence>
<dbReference type="InterPro" id="IPR043128">
    <property type="entry name" value="Rev_trsase/Diguanyl_cyclase"/>
</dbReference>
<name>A0ABZ0J1T4_9BURK</name>
<feature type="domain" description="GGDEF" evidence="4">
    <location>
        <begin position="297"/>
        <end position="430"/>
    </location>
</feature>
<keyword evidence="6" id="KW-1185">Reference proteome</keyword>
<dbReference type="PROSITE" id="PS50112">
    <property type="entry name" value="PAS"/>
    <property type="match status" value="1"/>
</dbReference>
<dbReference type="PROSITE" id="PS50887">
    <property type="entry name" value="GGDEF"/>
    <property type="match status" value="1"/>
</dbReference>
<evidence type="ECO:0000259" key="1">
    <source>
        <dbReference type="PROSITE" id="PS50112"/>
    </source>
</evidence>
<dbReference type="PANTHER" id="PTHR44757">
    <property type="entry name" value="DIGUANYLATE CYCLASE DGCP"/>
    <property type="match status" value="1"/>
</dbReference>
<protein>
    <submittedName>
        <fullName evidence="5">EAL domain-containing protein</fullName>
    </submittedName>
</protein>
<reference evidence="5 6" key="1">
    <citation type="submission" date="2023-03" db="EMBL/GenBank/DDBJ databases">
        <title>Diaphorobacter basophil sp. nov., isolated from a sewage-treatment plant.</title>
        <authorList>
            <person name="Yang K."/>
        </authorList>
    </citation>
    <scope>NUCLEOTIDE SEQUENCE [LARGE SCALE GENOMIC DNA]</scope>
    <source>
        <strain evidence="5 6">Y-1</strain>
    </source>
</reference>
<evidence type="ECO:0000259" key="2">
    <source>
        <dbReference type="PROSITE" id="PS50113"/>
    </source>
</evidence>
<dbReference type="InterPro" id="IPR035919">
    <property type="entry name" value="EAL_sf"/>
</dbReference>
<dbReference type="Pfam" id="PF08448">
    <property type="entry name" value="PAS_4"/>
    <property type="match status" value="1"/>
</dbReference>
<dbReference type="PANTHER" id="PTHR44757:SF2">
    <property type="entry name" value="BIOFILM ARCHITECTURE MAINTENANCE PROTEIN MBAA"/>
    <property type="match status" value="1"/>
</dbReference>
<gene>
    <name evidence="5" type="ORF">P4826_10455</name>
</gene>
<dbReference type="Pfam" id="PF00990">
    <property type="entry name" value="GGDEF"/>
    <property type="match status" value="1"/>
</dbReference>
<accession>A0ABZ0J1T4</accession>
<dbReference type="InterPro" id="IPR013656">
    <property type="entry name" value="PAS_4"/>
</dbReference>
<dbReference type="CDD" id="cd01948">
    <property type="entry name" value="EAL"/>
    <property type="match status" value="1"/>
</dbReference>
<dbReference type="CDD" id="cd00130">
    <property type="entry name" value="PAS"/>
    <property type="match status" value="1"/>
</dbReference>
<evidence type="ECO:0000259" key="3">
    <source>
        <dbReference type="PROSITE" id="PS50883"/>
    </source>
</evidence>
<feature type="domain" description="PAS" evidence="1">
    <location>
        <begin position="147"/>
        <end position="216"/>
    </location>
</feature>
<dbReference type="Pfam" id="PF00563">
    <property type="entry name" value="EAL"/>
    <property type="match status" value="1"/>
</dbReference>
<dbReference type="InterPro" id="IPR000160">
    <property type="entry name" value="GGDEF_dom"/>
</dbReference>
<dbReference type="EMBL" id="CP136921">
    <property type="protein sequence ID" value="WOO30859.1"/>
    <property type="molecule type" value="Genomic_DNA"/>
</dbReference>
<dbReference type="Gene3D" id="3.30.70.270">
    <property type="match status" value="1"/>
</dbReference>
<dbReference type="Gene3D" id="3.30.450.20">
    <property type="entry name" value="PAS domain"/>
    <property type="match status" value="2"/>
</dbReference>
<dbReference type="InterPro" id="IPR001633">
    <property type="entry name" value="EAL_dom"/>
</dbReference>
<dbReference type="InterPro" id="IPR000700">
    <property type="entry name" value="PAS-assoc_C"/>
</dbReference>
<dbReference type="SUPFAM" id="SSF141868">
    <property type="entry name" value="EAL domain-like"/>
    <property type="match status" value="1"/>
</dbReference>
<dbReference type="SUPFAM" id="SSF55073">
    <property type="entry name" value="Nucleotide cyclase"/>
    <property type="match status" value="1"/>
</dbReference>
<dbReference type="Proteomes" id="UP001303211">
    <property type="component" value="Chromosome"/>
</dbReference>
<dbReference type="CDD" id="cd01949">
    <property type="entry name" value="GGDEF"/>
    <property type="match status" value="1"/>
</dbReference>
<dbReference type="InterPro" id="IPR052155">
    <property type="entry name" value="Biofilm_reg_signaling"/>
</dbReference>
<sequence length="701" mass="78012">MSPTSSTSDLTGTGSHACDTLLRLVADTVPVMLAYYDAHQLRCSFANQRFADYVGRALDSLPGTSAQEVLDSETWQQMQPCVQRALAGEAVQHVCQRQQSDGSMRMLEFSLHPYQRMRNGQPAVVGLMVLVNDISRHRQAENALRQSEERMRRFAEVTEEGLVFHRDGNILDANAAALRMTGYTLAEVLGRSIFDFILPEYRAVSMEYTRRAREHPYELALNHKSGRAIPIEAVGKTLPQQDGTQRVVIMRDITARREEQEHARFLAQHDTLTQLPNRRHLMRQLAREAVEAEQRQARMAVLFIDLDHFKTVNDSLGHEAGDRLLCEMARRLQEGVNGNDFIARAGGDQFVVLLPDLRYRGSAADMSDALIRRLSAAYEIGGTQLSISATVGISMLPEDGYSPDELLRHAAAAMHYAKEGGRGTHLFYAPYMLGQPAEALQQEHLLRAAVPQDALRLHYQPQIEVSTGRLTGFEALVRWQHPERGLLGPDEFIPLAESRGLVTPIGRWVLREACRQIKAWQDEGLARVPVAVNVSAMEFRQRDLVGEIKQVLADTGLDAQYLEIEITETTLMQQPEQARTTLDELRALGVGVTVDDFGTGYSSLAYLKRYPLDKIKVDRSFVIDTPSDGEDVAIVTAIVQLARSLQLQSVAEGVETPEQLGLLQRLGCELAQGFGIAAPMDAGSAHAWLQMQPPAQTMTEA</sequence>
<dbReference type="SMART" id="SM00091">
    <property type="entry name" value="PAS"/>
    <property type="match status" value="2"/>
</dbReference>
<organism evidence="5 6">
    <name type="scientific">Diaphorobacter limosus</name>
    <dbReference type="NCBI Taxonomy" id="3036128"/>
    <lineage>
        <taxon>Bacteria</taxon>
        <taxon>Pseudomonadati</taxon>
        <taxon>Pseudomonadota</taxon>
        <taxon>Betaproteobacteria</taxon>
        <taxon>Burkholderiales</taxon>
        <taxon>Comamonadaceae</taxon>
        <taxon>Diaphorobacter</taxon>
    </lineage>
</organism>
<dbReference type="SMART" id="SM00267">
    <property type="entry name" value="GGDEF"/>
    <property type="match status" value="1"/>
</dbReference>
<evidence type="ECO:0000313" key="6">
    <source>
        <dbReference type="Proteomes" id="UP001303211"/>
    </source>
</evidence>
<dbReference type="RefSeq" id="WP_317700355.1">
    <property type="nucleotide sequence ID" value="NZ_CP136921.1"/>
</dbReference>
<dbReference type="PROSITE" id="PS50883">
    <property type="entry name" value="EAL"/>
    <property type="match status" value="1"/>
</dbReference>
<dbReference type="NCBIfam" id="TIGR00254">
    <property type="entry name" value="GGDEF"/>
    <property type="match status" value="1"/>
</dbReference>
<dbReference type="InterPro" id="IPR029787">
    <property type="entry name" value="Nucleotide_cyclase"/>
</dbReference>
<feature type="domain" description="EAL" evidence="3">
    <location>
        <begin position="439"/>
        <end position="693"/>
    </location>
</feature>
<dbReference type="Gene3D" id="3.20.20.450">
    <property type="entry name" value="EAL domain"/>
    <property type="match status" value="1"/>
</dbReference>
<dbReference type="SMART" id="SM00052">
    <property type="entry name" value="EAL"/>
    <property type="match status" value="1"/>
</dbReference>